<dbReference type="Gene3D" id="1.20.1250.20">
    <property type="entry name" value="MFS general substrate transporter like domains"/>
    <property type="match status" value="2"/>
</dbReference>
<dbReference type="InterPro" id="IPR036259">
    <property type="entry name" value="MFS_trans_sf"/>
</dbReference>
<keyword evidence="6 7" id="KW-0472">Membrane</keyword>
<keyword evidence="5 7" id="KW-1133">Transmembrane helix</keyword>
<dbReference type="GO" id="GO:0022857">
    <property type="term" value="F:transmembrane transporter activity"/>
    <property type="evidence" value="ECO:0007669"/>
    <property type="project" value="InterPro"/>
</dbReference>
<comment type="subcellular location">
    <subcellularLocation>
        <location evidence="1">Cell membrane</location>
        <topology evidence="1">Multi-pass membrane protein</topology>
    </subcellularLocation>
</comment>
<dbReference type="SUPFAM" id="SSF103473">
    <property type="entry name" value="MFS general substrate transporter"/>
    <property type="match status" value="1"/>
</dbReference>
<dbReference type="PANTHER" id="PTHR43045:SF2">
    <property type="entry name" value="INNER MEMBRANE METABOLITE TRANSPORT PROTEIN YHJE"/>
    <property type="match status" value="1"/>
</dbReference>
<feature type="transmembrane region" description="Helical" evidence="7">
    <location>
        <begin position="281"/>
        <end position="300"/>
    </location>
</feature>
<dbReference type="PROSITE" id="PS50850">
    <property type="entry name" value="MFS"/>
    <property type="match status" value="1"/>
</dbReference>
<evidence type="ECO:0000256" key="1">
    <source>
        <dbReference type="ARBA" id="ARBA00004651"/>
    </source>
</evidence>
<feature type="transmembrane region" description="Helical" evidence="7">
    <location>
        <begin position="20"/>
        <end position="45"/>
    </location>
</feature>
<keyword evidence="3" id="KW-1003">Cell membrane</keyword>
<reference evidence="9" key="1">
    <citation type="submission" date="2013-11" db="EMBL/GenBank/DDBJ databases">
        <authorList>
            <person name="GENOMES U."/>
        </authorList>
    </citation>
    <scope>NUCLEOTIDE SEQUENCE</scope>
    <source>
        <strain evidence="9">MVT06</strain>
    </source>
</reference>
<feature type="transmembrane region" description="Helical" evidence="7">
    <location>
        <begin position="192"/>
        <end position="211"/>
    </location>
</feature>
<evidence type="ECO:0000256" key="4">
    <source>
        <dbReference type="ARBA" id="ARBA00022692"/>
    </source>
</evidence>
<feature type="transmembrane region" description="Helical" evidence="7">
    <location>
        <begin position="245"/>
        <end position="269"/>
    </location>
</feature>
<feature type="transmembrane region" description="Helical" evidence="7">
    <location>
        <begin position="57"/>
        <end position="80"/>
    </location>
</feature>
<feature type="domain" description="Major facilitator superfamily (MFS) profile" evidence="8">
    <location>
        <begin position="19"/>
        <end position="427"/>
    </location>
</feature>
<evidence type="ECO:0000259" key="8">
    <source>
        <dbReference type="PROSITE" id="PS50850"/>
    </source>
</evidence>
<evidence type="ECO:0000256" key="5">
    <source>
        <dbReference type="ARBA" id="ARBA00022989"/>
    </source>
</evidence>
<evidence type="ECO:0000256" key="3">
    <source>
        <dbReference type="ARBA" id="ARBA00022475"/>
    </source>
</evidence>
<feature type="transmembrane region" description="Helical" evidence="7">
    <location>
        <begin position="92"/>
        <end position="113"/>
    </location>
</feature>
<gene>
    <name evidence="9" type="primary">yhjE</name>
    <name evidence="9" type="ORF">BN1046_00829</name>
</gene>
<accession>A0A024LS16</accession>
<dbReference type="GO" id="GO:0005886">
    <property type="term" value="C:plasma membrane"/>
    <property type="evidence" value="ECO:0007669"/>
    <property type="project" value="UniProtKB-SubCell"/>
</dbReference>
<dbReference type="CDD" id="cd17369">
    <property type="entry name" value="MFS_ShiA_like"/>
    <property type="match status" value="1"/>
</dbReference>
<evidence type="ECO:0000256" key="2">
    <source>
        <dbReference type="ARBA" id="ARBA00022448"/>
    </source>
</evidence>
<feature type="transmembrane region" description="Helical" evidence="7">
    <location>
        <begin position="373"/>
        <end position="392"/>
    </location>
</feature>
<protein>
    <submittedName>
        <fullName evidence="9">Permease, MFS superfamily</fullName>
    </submittedName>
</protein>
<feature type="transmembrane region" description="Helical" evidence="7">
    <location>
        <begin position="312"/>
        <end position="331"/>
    </location>
</feature>
<dbReference type="AlphaFoldDB" id="A0A024LS16"/>
<evidence type="ECO:0000256" key="7">
    <source>
        <dbReference type="SAM" id="Phobius"/>
    </source>
</evidence>
<feature type="transmembrane region" description="Helical" evidence="7">
    <location>
        <begin position="157"/>
        <end position="180"/>
    </location>
</feature>
<evidence type="ECO:0000256" key="6">
    <source>
        <dbReference type="ARBA" id="ARBA00023136"/>
    </source>
</evidence>
<dbReference type="InterPro" id="IPR020846">
    <property type="entry name" value="MFS_dom"/>
</dbReference>
<keyword evidence="4 7" id="KW-0812">Transmembrane</keyword>
<name>A0A024LS16_9HYPH</name>
<dbReference type="PANTHER" id="PTHR43045">
    <property type="entry name" value="SHIKIMATE TRANSPORTER"/>
    <property type="match status" value="1"/>
</dbReference>
<feature type="transmembrane region" description="Helical" evidence="7">
    <location>
        <begin position="404"/>
        <end position="423"/>
    </location>
</feature>
<dbReference type="Pfam" id="PF07690">
    <property type="entry name" value="MFS_1"/>
    <property type="match status" value="1"/>
</dbReference>
<keyword evidence="2" id="KW-0813">Transport</keyword>
<feature type="transmembrane region" description="Helical" evidence="7">
    <location>
        <begin position="119"/>
        <end position="145"/>
    </location>
</feature>
<reference evidence="9" key="2">
    <citation type="submission" date="2014-05" db="EMBL/GenBank/DDBJ databases">
        <title>Genome sequencing of Bartonella spp. isolated from human blood.</title>
        <authorList>
            <person name="Raoult D."/>
        </authorList>
    </citation>
    <scope>NUCLEOTIDE SEQUENCE</scope>
    <source>
        <strain evidence="9">MVT06</strain>
    </source>
</reference>
<dbReference type="EMBL" id="HG977196">
    <property type="protein sequence ID" value="CDP79924.1"/>
    <property type="molecule type" value="Genomic_DNA"/>
</dbReference>
<evidence type="ECO:0000313" key="9">
    <source>
        <dbReference type="EMBL" id="CDP79924.1"/>
    </source>
</evidence>
<dbReference type="FunFam" id="1.20.1250.20:FF:000001">
    <property type="entry name" value="Dicarboxylate MFS transporter"/>
    <property type="match status" value="1"/>
</dbReference>
<dbReference type="InterPro" id="IPR011701">
    <property type="entry name" value="MFS"/>
</dbReference>
<feature type="transmembrane region" description="Helical" evidence="7">
    <location>
        <begin position="337"/>
        <end position="361"/>
    </location>
</feature>
<organism evidence="9">
    <name type="scientific">Bartonella schoenbuchensis</name>
    <dbReference type="NCBI Taxonomy" id="165694"/>
    <lineage>
        <taxon>Bacteria</taxon>
        <taxon>Pseudomonadati</taxon>
        <taxon>Pseudomonadota</taxon>
        <taxon>Alphaproteobacteria</taxon>
        <taxon>Hyphomicrobiales</taxon>
        <taxon>Bartonellaceae</taxon>
        <taxon>Bartonella</taxon>
    </lineage>
</organism>
<proteinExistence type="predicted"/>
<sequence length="429" mass="47454">MSISVERQRVNQTNSPIRILLASLVGTTIEYFDFYIFATAAALVFPYLFFPPQNNQLAILQSFLVFGVAFFARPLGSIIFGHFGDKIGRKATLVAALLTMGISTVIIGILPTYETVGWWAPFLLTMCRLGQGIGLGGEWGGAVLLATENAPPEKRGWYAMFPQLGSPAGLLLSIAVYFGLWNTLDSDQLFTWGWRIPFIASAFLVILGLWVRTSIGETLEFKKALDHEERVKVPVINVFFKHPRIVLLGTFASMTAFVLFYLVTAYLLSYSKNHLQLPFNQTLQIEMIGAIVFGLSIALTGKFADRIKRRTLMIWVTISTGIYSFAIPYFLHSGIVGVLAMSIIGLMLLGITYSPLGTILASPFPTAIRYTGVSLTFNLAGIVGGSFAPYIAESLVQHFDVTYVGYYLLFSAFISLICFICFTDKEISY</sequence>